<feature type="compositionally biased region" description="Low complexity" evidence="1">
    <location>
        <begin position="559"/>
        <end position="577"/>
    </location>
</feature>
<dbReference type="InterPro" id="IPR036872">
    <property type="entry name" value="CH_dom_sf"/>
</dbReference>
<reference evidence="3 4" key="1">
    <citation type="journal article" date="2024" name="Science">
        <title>Giant polyketide synthase enzymes in the biosynthesis of giant marine polyether toxins.</title>
        <authorList>
            <person name="Fallon T.R."/>
            <person name="Shende V.V."/>
            <person name="Wierzbicki I.H."/>
            <person name="Pendleton A.L."/>
            <person name="Watervoot N.F."/>
            <person name="Auber R.P."/>
            <person name="Gonzalez D.J."/>
            <person name="Wisecaver J.H."/>
            <person name="Moore B.S."/>
        </authorList>
    </citation>
    <scope>NUCLEOTIDE SEQUENCE [LARGE SCALE GENOMIC DNA]</scope>
    <source>
        <strain evidence="3 4">12B1</strain>
    </source>
</reference>
<proteinExistence type="predicted"/>
<feature type="region of interest" description="Disordered" evidence="1">
    <location>
        <begin position="775"/>
        <end position="805"/>
    </location>
</feature>
<dbReference type="PANTHER" id="PTHR47385:SF14">
    <property type="entry name" value="TRANSGELIN"/>
    <property type="match status" value="1"/>
</dbReference>
<dbReference type="InterPro" id="IPR003096">
    <property type="entry name" value="SM22_calponin"/>
</dbReference>
<feature type="domain" description="Calponin-homology (CH)" evidence="2">
    <location>
        <begin position="207"/>
        <end position="310"/>
    </location>
</feature>
<feature type="compositionally biased region" description="Basic and acidic residues" evidence="1">
    <location>
        <begin position="579"/>
        <end position="597"/>
    </location>
</feature>
<dbReference type="SMART" id="SM00033">
    <property type="entry name" value="CH"/>
    <property type="match status" value="2"/>
</dbReference>
<dbReference type="GO" id="GO:0051015">
    <property type="term" value="F:actin filament binding"/>
    <property type="evidence" value="ECO:0007669"/>
    <property type="project" value="TreeGrafter"/>
</dbReference>
<feature type="compositionally biased region" description="Polar residues" evidence="1">
    <location>
        <begin position="723"/>
        <end position="736"/>
    </location>
</feature>
<protein>
    <recommendedName>
        <fullName evidence="2">Calponin-homology (CH) domain-containing protein</fullName>
    </recommendedName>
</protein>
<dbReference type="GO" id="GO:0007015">
    <property type="term" value="P:actin filament organization"/>
    <property type="evidence" value="ECO:0007669"/>
    <property type="project" value="TreeGrafter"/>
</dbReference>
<evidence type="ECO:0000313" key="3">
    <source>
        <dbReference type="EMBL" id="KAL1519310.1"/>
    </source>
</evidence>
<dbReference type="Gene3D" id="1.10.418.10">
    <property type="entry name" value="Calponin-like domain"/>
    <property type="match status" value="2"/>
</dbReference>
<dbReference type="Proteomes" id="UP001515480">
    <property type="component" value="Unassembled WGS sequence"/>
</dbReference>
<dbReference type="GO" id="GO:0015629">
    <property type="term" value="C:actin cytoskeleton"/>
    <property type="evidence" value="ECO:0007669"/>
    <property type="project" value="TreeGrafter"/>
</dbReference>
<comment type="caution">
    <text evidence="3">The sequence shown here is derived from an EMBL/GenBank/DDBJ whole genome shotgun (WGS) entry which is preliminary data.</text>
</comment>
<feature type="region of interest" description="Disordered" evidence="1">
    <location>
        <begin position="512"/>
        <end position="604"/>
    </location>
</feature>
<feature type="region of interest" description="Disordered" evidence="1">
    <location>
        <begin position="671"/>
        <end position="741"/>
    </location>
</feature>
<name>A0AB34JEJ6_PRYPA</name>
<dbReference type="PRINTS" id="PR00888">
    <property type="entry name" value="SM22CALPONIN"/>
</dbReference>
<sequence>MEEEERAIRLWVEAALRKRLAGSTLHEALCSGAALCALLNSLRPGLCAPPSSSRVENVRAYLHGCRRLAIEEDELFSPADLIEGRNMHRVLANIKAVARTAAQLETFAGPTLQLEDGFGQHASLDEKVGPYDTLEELFTRLTAGGLFLVDQRAASLLFSSAEAEQSRHVRLPEALRASALKSGKPTGGRSSRASFEAPKLSWENAERHREDLVRKFIESALGERIGQCSLQHELKDGVVLCNLMNAIRPGSCILPSTSNIPSKRLENVKAYLRCCQEMGIPMFAPPDVLDETRDFDLVVNNLEALARIANIKMQRDYKAARMSRGPRLSVKSEEKIRALAEAQAAKPFHERGGTVGLDAQADSTLHAPAAWRARMRLRQHPLVIKQLAEWWKLISANGKKKELSKQDYIDLQVVLHKVLREPRHYKPSEAVECANEEWATDSKGSQTMKREQFMDAMFELCDLWTFSVEAEEYASFLGAVLQRVTRENADGTIGLKAVENVRFLHPRNWTTHEAGSSLAHEADQSRGIRAQGEKPARKWEEQRTADPLGQGACVSKLKPSTPTLQSSPITSSTSTRPAADARRVAPEKHIVKREPARQKTAYSTATAAGGVAQLGARPASGMARAMQCTQMASQAQPAPLYRRRSSETVPRNNRGEGLTYSVASSCVRGPVMTSEPRVRPTSRPARRPTHWEFQFRESPVQPHHSASTKPGSPALPLTANGIPLSSSSPYLTQSGPRQPRVMSAEKILQPSRATARPQKLSDIINECDLARLPRTCSGAPPSPNLSVDTRGLSHNRPPSQGFHRF</sequence>
<feature type="compositionally biased region" description="Basic and acidic residues" evidence="1">
    <location>
        <begin position="520"/>
        <end position="544"/>
    </location>
</feature>
<evidence type="ECO:0000259" key="2">
    <source>
        <dbReference type="PROSITE" id="PS50021"/>
    </source>
</evidence>
<evidence type="ECO:0000256" key="1">
    <source>
        <dbReference type="SAM" id="MobiDB-lite"/>
    </source>
</evidence>
<evidence type="ECO:0000313" key="4">
    <source>
        <dbReference type="Proteomes" id="UP001515480"/>
    </source>
</evidence>
<feature type="region of interest" description="Disordered" evidence="1">
    <location>
        <begin position="177"/>
        <end position="197"/>
    </location>
</feature>
<dbReference type="PANTHER" id="PTHR47385">
    <property type="entry name" value="CALPONIN"/>
    <property type="match status" value="1"/>
</dbReference>
<dbReference type="PROSITE" id="PS50021">
    <property type="entry name" value="CH"/>
    <property type="match status" value="2"/>
</dbReference>
<dbReference type="InterPro" id="IPR050606">
    <property type="entry name" value="Calponin-like"/>
</dbReference>
<accession>A0AB34JEJ6</accession>
<dbReference type="SUPFAM" id="SSF47576">
    <property type="entry name" value="Calponin-homology domain, CH-domain"/>
    <property type="match status" value="2"/>
</dbReference>
<gene>
    <name evidence="3" type="ORF">AB1Y20_022837</name>
</gene>
<feature type="region of interest" description="Disordered" evidence="1">
    <location>
        <begin position="634"/>
        <end position="657"/>
    </location>
</feature>
<dbReference type="CDD" id="cd00014">
    <property type="entry name" value="CH_SF"/>
    <property type="match status" value="2"/>
</dbReference>
<dbReference type="AlphaFoldDB" id="A0AB34JEJ6"/>
<feature type="domain" description="Calponin-homology (CH)" evidence="2">
    <location>
        <begin position="2"/>
        <end position="102"/>
    </location>
</feature>
<keyword evidence="4" id="KW-1185">Reference proteome</keyword>
<dbReference type="Pfam" id="PF00307">
    <property type="entry name" value="CH"/>
    <property type="match status" value="2"/>
</dbReference>
<organism evidence="3 4">
    <name type="scientific">Prymnesium parvum</name>
    <name type="common">Toxic golden alga</name>
    <dbReference type="NCBI Taxonomy" id="97485"/>
    <lineage>
        <taxon>Eukaryota</taxon>
        <taxon>Haptista</taxon>
        <taxon>Haptophyta</taxon>
        <taxon>Prymnesiophyceae</taxon>
        <taxon>Prymnesiales</taxon>
        <taxon>Prymnesiaceae</taxon>
        <taxon>Prymnesium</taxon>
    </lineage>
</organism>
<dbReference type="InterPro" id="IPR001715">
    <property type="entry name" value="CH_dom"/>
</dbReference>
<dbReference type="EMBL" id="JBGBPQ010000009">
    <property type="protein sequence ID" value="KAL1519310.1"/>
    <property type="molecule type" value="Genomic_DNA"/>
</dbReference>